<accession>A0A414WAH7</accession>
<keyword evidence="3" id="KW-1003">Cell membrane</keyword>
<feature type="transmembrane region" description="Helical" evidence="7">
    <location>
        <begin position="289"/>
        <end position="308"/>
    </location>
</feature>
<organism evidence="8 9">
    <name type="scientific">Bacteroides uniformis</name>
    <dbReference type="NCBI Taxonomy" id="820"/>
    <lineage>
        <taxon>Bacteria</taxon>
        <taxon>Pseudomonadati</taxon>
        <taxon>Bacteroidota</taxon>
        <taxon>Bacteroidia</taxon>
        <taxon>Bacteroidales</taxon>
        <taxon>Bacteroidaceae</taxon>
        <taxon>Bacteroides</taxon>
    </lineage>
</organism>
<feature type="transmembrane region" description="Helical" evidence="7">
    <location>
        <begin position="355"/>
        <end position="373"/>
    </location>
</feature>
<gene>
    <name evidence="8" type="ORF">DW216_14665</name>
</gene>
<keyword evidence="5 7" id="KW-1133">Transmembrane helix</keyword>
<feature type="transmembrane region" description="Helical" evidence="7">
    <location>
        <begin position="81"/>
        <end position="104"/>
    </location>
</feature>
<keyword evidence="6 7" id="KW-0472">Membrane</keyword>
<dbReference type="Proteomes" id="UP000283766">
    <property type="component" value="Unassembled WGS sequence"/>
</dbReference>
<comment type="similarity">
    <text evidence="2">Belongs to the polysaccharide synthase family.</text>
</comment>
<protein>
    <submittedName>
        <fullName evidence="8">Lipopolysaccharide biosynthesis protein</fullName>
    </submittedName>
</protein>
<evidence type="ECO:0000256" key="3">
    <source>
        <dbReference type="ARBA" id="ARBA00022475"/>
    </source>
</evidence>
<feature type="transmembrane region" description="Helical" evidence="7">
    <location>
        <begin position="440"/>
        <end position="462"/>
    </location>
</feature>
<dbReference type="Pfam" id="PF13440">
    <property type="entry name" value="Polysacc_synt_3"/>
    <property type="match status" value="1"/>
</dbReference>
<evidence type="ECO:0000256" key="1">
    <source>
        <dbReference type="ARBA" id="ARBA00004651"/>
    </source>
</evidence>
<dbReference type="PANTHER" id="PTHR30250:SF10">
    <property type="entry name" value="LIPOPOLYSACCHARIDE BIOSYNTHESIS PROTEIN WZXC"/>
    <property type="match status" value="1"/>
</dbReference>
<dbReference type="AlphaFoldDB" id="A0A414WAH7"/>
<reference evidence="8 9" key="1">
    <citation type="submission" date="2018-08" db="EMBL/GenBank/DDBJ databases">
        <title>A genome reference for cultivated species of the human gut microbiota.</title>
        <authorList>
            <person name="Zou Y."/>
            <person name="Xue W."/>
            <person name="Luo G."/>
        </authorList>
    </citation>
    <scope>NUCLEOTIDE SEQUENCE [LARGE SCALE GENOMIC DNA]</scope>
    <source>
        <strain evidence="8 9">AM18-14LB</strain>
    </source>
</reference>
<evidence type="ECO:0000313" key="8">
    <source>
        <dbReference type="EMBL" id="RHH29491.1"/>
    </source>
</evidence>
<dbReference type="GO" id="GO:0005886">
    <property type="term" value="C:plasma membrane"/>
    <property type="evidence" value="ECO:0007669"/>
    <property type="project" value="UniProtKB-SubCell"/>
</dbReference>
<sequence length="481" mass="54392">MSDSLKSQAVRGVLWSAVERFSVQGIQFVLSIIIARLVAPSEYGLIAMLGIFLAIAQTFIESGFSNALIQKKDRTEIDFSTVFYFNIVVSLVVYLILFLSAPYIALFYKEPLLDIITKWVGLNIIISALSIVQRAKLTIQLNFKTQAKASLIAVIVSGICGITMAYYGYGVWALVCQSLLNNLLNTLLLWVFARWMPAFIFSWQSFKGLFSFGSKLLLSGLLHTIYLNLYTLVIGRKYSATDVGYYNRSYSLAQYPSVNIVGVITRAIYPIQCEMQHDEERLSSSFIQYLRMSCYIIFPLLVGLAVLSKPMVLVLLTNKWVSMSELLSILCIAYMWYPVMVINNQMLNVRGRSDYFLKAEIIKKIVAIVILLLTMPLGLKILCLGILSYNILDMGIIIVFTKKVMNTGFRQQFQAILPIFLVSIGVGVVTHLFLLIISNVYIQLFGGLLIGAVCLVFFSFVFRIKEFSYLLSYLKIKKYNK</sequence>
<evidence type="ECO:0000256" key="4">
    <source>
        <dbReference type="ARBA" id="ARBA00022692"/>
    </source>
</evidence>
<feature type="transmembrane region" description="Helical" evidence="7">
    <location>
        <begin position="216"/>
        <end position="233"/>
    </location>
</feature>
<evidence type="ECO:0000256" key="6">
    <source>
        <dbReference type="ARBA" id="ARBA00023136"/>
    </source>
</evidence>
<evidence type="ECO:0000256" key="5">
    <source>
        <dbReference type="ARBA" id="ARBA00022989"/>
    </source>
</evidence>
<feature type="transmembrane region" description="Helical" evidence="7">
    <location>
        <begin position="187"/>
        <end position="204"/>
    </location>
</feature>
<dbReference type="CDD" id="cd13127">
    <property type="entry name" value="MATE_tuaB_like"/>
    <property type="match status" value="1"/>
</dbReference>
<dbReference type="EMBL" id="QRJL01000009">
    <property type="protein sequence ID" value="RHH29491.1"/>
    <property type="molecule type" value="Genomic_DNA"/>
</dbReference>
<evidence type="ECO:0000313" key="9">
    <source>
        <dbReference type="Proteomes" id="UP000283766"/>
    </source>
</evidence>
<dbReference type="PANTHER" id="PTHR30250">
    <property type="entry name" value="PST FAMILY PREDICTED COLANIC ACID TRANSPORTER"/>
    <property type="match status" value="1"/>
</dbReference>
<comment type="caution">
    <text evidence="8">The sequence shown here is derived from an EMBL/GenBank/DDBJ whole genome shotgun (WGS) entry which is preliminary data.</text>
</comment>
<dbReference type="RefSeq" id="WP_118274875.1">
    <property type="nucleotide sequence ID" value="NZ_CAXSNS010000004.1"/>
</dbReference>
<evidence type="ECO:0000256" key="7">
    <source>
        <dbReference type="SAM" id="Phobius"/>
    </source>
</evidence>
<evidence type="ECO:0000256" key="2">
    <source>
        <dbReference type="ARBA" id="ARBA00007430"/>
    </source>
</evidence>
<feature type="transmembrane region" description="Helical" evidence="7">
    <location>
        <begin position="320"/>
        <end position="343"/>
    </location>
</feature>
<feature type="transmembrane region" description="Helical" evidence="7">
    <location>
        <begin position="413"/>
        <end position="434"/>
    </location>
</feature>
<keyword evidence="4 7" id="KW-0812">Transmembrane</keyword>
<feature type="transmembrane region" description="Helical" evidence="7">
    <location>
        <begin position="45"/>
        <end position="69"/>
    </location>
</feature>
<feature type="transmembrane region" description="Helical" evidence="7">
    <location>
        <begin position="149"/>
        <end position="167"/>
    </location>
</feature>
<feature type="transmembrane region" description="Helical" evidence="7">
    <location>
        <begin position="379"/>
        <end position="401"/>
    </location>
</feature>
<proteinExistence type="inferred from homology"/>
<name>A0A414WAH7_BACUN</name>
<comment type="subcellular location">
    <subcellularLocation>
        <location evidence="1">Cell membrane</location>
        <topology evidence="1">Multi-pass membrane protein</topology>
    </subcellularLocation>
</comment>
<dbReference type="InterPro" id="IPR050833">
    <property type="entry name" value="Poly_Biosynth_Transport"/>
</dbReference>